<dbReference type="InterPro" id="IPR013210">
    <property type="entry name" value="LRR_N_plant-typ"/>
</dbReference>
<gene>
    <name evidence="12" type="ORF">ZIOFF_017398</name>
</gene>
<dbReference type="Pfam" id="PF00560">
    <property type="entry name" value="LRR_1"/>
    <property type="match status" value="8"/>
</dbReference>
<keyword evidence="6 10" id="KW-1133">Transmembrane helix</keyword>
<reference evidence="12 13" key="1">
    <citation type="submission" date="2020-08" db="EMBL/GenBank/DDBJ databases">
        <title>Plant Genome Project.</title>
        <authorList>
            <person name="Zhang R.-G."/>
        </authorList>
    </citation>
    <scope>NUCLEOTIDE SEQUENCE [LARGE SCALE GENOMIC DNA]</scope>
    <source>
        <tissue evidence="12">Rhizome</tissue>
    </source>
</reference>
<dbReference type="InterPro" id="IPR032675">
    <property type="entry name" value="LRR_dom_sf"/>
</dbReference>
<evidence type="ECO:0000256" key="5">
    <source>
        <dbReference type="ARBA" id="ARBA00022737"/>
    </source>
</evidence>
<evidence type="ECO:0000256" key="1">
    <source>
        <dbReference type="ARBA" id="ARBA00004370"/>
    </source>
</evidence>
<keyword evidence="9" id="KW-0325">Glycoprotein</keyword>
<dbReference type="Pfam" id="PF07714">
    <property type="entry name" value="PK_Tyr_Ser-Thr"/>
    <property type="match status" value="1"/>
</dbReference>
<evidence type="ECO:0000256" key="2">
    <source>
        <dbReference type="ARBA" id="ARBA00022614"/>
    </source>
</evidence>
<evidence type="ECO:0000313" key="13">
    <source>
        <dbReference type="Proteomes" id="UP000734854"/>
    </source>
</evidence>
<accession>A0A8J5LLB3</accession>
<dbReference type="GO" id="GO:0004672">
    <property type="term" value="F:protein kinase activity"/>
    <property type="evidence" value="ECO:0007669"/>
    <property type="project" value="InterPro"/>
</dbReference>
<dbReference type="InterPro" id="IPR011009">
    <property type="entry name" value="Kinase-like_dom_sf"/>
</dbReference>
<protein>
    <recommendedName>
        <fullName evidence="11">Protein kinase domain-containing protein</fullName>
    </recommendedName>
</protein>
<dbReference type="GO" id="GO:0016020">
    <property type="term" value="C:membrane"/>
    <property type="evidence" value="ECO:0007669"/>
    <property type="project" value="UniProtKB-SubCell"/>
</dbReference>
<sequence>MLKSSLHTLFFTALIFLFVARISFSISFETTVLLEIKNQLEDPLGVLESWSSSQSPCEFAGVHCDIDSGQVVGKLSPSISLLLNLTTLDLGGNNLSGTVPSTLANCSNLSFLNLSTNNFSGHMPDLLSLQNLQVLDVSTNGFTGKFPSWVGKMPGLGKFQPIYELTSLGTLDFSRNQISGNISPAISNLSNIFKIELYQNNLTGEIPTELANLTLLREFDISRNRFTGEFPPAMGNLKKLTIFHVYTNGSWGELPRGFGDLEFLVAFSIYKNNFSGDFPVNLGQFAPLNKIDISENNFSGNFPRFLCQNNKLEYLLALNNNFSGEFPGSYAECKTLLRFRISQNSFTGTVPDGLWGLPSAMIIDIADNNFIGGIPPDIGMTANLTQLYVQNNKFSGQLPAEFGNLSQLQKLFAFNNSFSGELPFQLGNLKQLSSLHLEGNAFTGRIPSELGQCDSLVDLNLAQNSLSGNIPEALALLSSLNSINLSKNFITGPIPSGLLTLKLSSLDLSDNQLSGRIPSDLLLIAGDEAFVRNQGLCIDKTLEDEKYKNLSICSMSQSQKGKMSKQIVVMLTVLLVMVVLLPGLAFASYQSFKLEEMHRIRDMEEGKEKDSEWMLESFHTTELDPEEIANLDEENLIASGGTGKVYRLDLNKNRGSVAVKKLWKTVGAKILTAEMDIMGLIRHRKILKLYACLTGKGSNYLIFEYMTNGNLYQALHRQIKGGQSELDWSKRDIKSSNILLNEEYEAKIADFGIAKFAEGSFSSCLAGTYGYIAPELAYSPKATKKSDIYSFGVVLLELITGHSPNDPHFGGEDIVSWVSFHIDNQNLAEIYDPRMSIFAEEGMGKVLKIAILCTNKLPSPRPTRREVVNMLINADPSSAATGAKDSSKNC</sequence>
<dbReference type="SUPFAM" id="SSF56112">
    <property type="entry name" value="Protein kinase-like (PK-like)"/>
    <property type="match status" value="1"/>
</dbReference>
<feature type="transmembrane region" description="Helical" evidence="10">
    <location>
        <begin position="567"/>
        <end position="589"/>
    </location>
</feature>
<dbReference type="Gene3D" id="3.80.10.10">
    <property type="entry name" value="Ribonuclease Inhibitor"/>
    <property type="match status" value="3"/>
</dbReference>
<evidence type="ECO:0000256" key="9">
    <source>
        <dbReference type="ARBA" id="ARBA00023180"/>
    </source>
</evidence>
<keyword evidence="7 10" id="KW-0472">Membrane</keyword>
<name>A0A8J5LLB3_ZINOF</name>
<dbReference type="GO" id="GO:0005524">
    <property type="term" value="F:ATP binding"/>
    <property type="evidence" value="ECO:0007669"/>
    <property type="project" value="UniProtKB-KW"/>
</dbReference>
<dbReference type="Pfam" id="PF00069">
    <property type="entry name" value="Pkinase"/>
    <property type="match status" value="1"/>
</dbReference>
<keyword evidence="8" id="KW-0675">Receptor</keyword>
<dbReference type="SMART" id="SM00220">
    <property type="entry name" value="S_TKc"/>
    <property type="match status" value="1"/>
</dbReference>
<evidence type="ECO:0000259" key="11">
    <source>
        <dbReference type="PROSITE" id="PS50011"/>
    </source>
</evidence>
<organism evidence="12 13">
    <name type="scientific">Zingiber officinale</name>
    <name type="common">Ginger</name>
    <name type="synonym">Amomum zingiber</name>
    <dbReference type="NCBI Taxonomy" id="94328"/>
    <lineage>
        <taxon>Eukaryota</taxon>
        <taxon>Viridiplantae</taxon>
        <taxon>Streptophyta</taxon>
        <taxon>Embryophyta</taxon>
        <taxon>Tracheophyta</taxon>
        <taxon>Spermatophyta</taxon>
        <taxon>Magnoliopsida</taxon>
        <taxon>Liliopsida</taxon>
        <taxon>Zingiberales</taxon>
        <taxon>Zingiberaceae</taxon>
        <taxon>Zingiber</taxon>
    </lineage>
</organism>
<keyword evidence="13" id="KW-1185">Reference proteome</keyword>
<keyword evidence="4" id="KW-0732">Signal</keyword>
<dbReference type="FunFam" id="3.80.10.10:FF:000215">
    <property type="entry name" value="Receptor-like protein kinase HSL1"/>
    <property type="match status" value="1"/>
</dbReference>
<evidence type="ECO:0000256" key="8">
    <source>
        <dbReference type="ARBA" id="ARBA00023170"/>
    </source>
</evidence>
<evidence type="ECO:0000313" key="12">
    <source>
        <dbReference type="EMBL" id="KAG6520349.1"/>
    </source>
</evidence>
<dbReference type="SUPFAM" id="SSF52058">
    <property type="entry name" value="L domain-like"/>
    <property type="match status" value="1"/>
</dbReference>
<keyword evidence="2" id="KW-0433">Leucine-rich repeat</keyword>
<keyword evidence="5" id="KW-0677">Repeat</keyword>
<feature type="domain" description="Protein kinase" evidence="11">
    <location>
        <begin position="631"/>
        <end position="872"/>
    </location>
</feature>
<dbReference type="Gene3D" id="3.30.200.20">
    <property type="entry name" value="Phosphorylase Kinase, domain 1"/>
    <property type="match status" value="1"/>
</dbReference>
<dbReference type="Gene3D" id="1.10.510.10">
    <property type="entry name" value="Transferase(Phosphotransferase) domain 1"/>
    <property type="match status" value="1"/>
</dbReference>
<dbReference type="PROSITE" id="PS51450">
    <property type="entry name" value="LRR"/>
    <property type="match status" value="1"/>
</dbReference>
<comment type="subcellular location">
    <subcellularLocation>
        <location evidence="1">Membrane</location>
    </subcellularLocation>
</comment>
<dbReference type="InterPro" id="IPR003591">
    <property type="entry name" value="Leu-rich_rpt_typical-subtyp"/>
</dbReference>
<dbReference type="PROSITE" id="PS50011">
    <property type="entry name" value="PROTEIN_KINASE_DOM"/>
    <property type="match status" value="1"/>
</dbReference>
<dbReference type="InterPro" id="IPR001245">
    <property type="entry name" value="Ser-Thr/Tyr_kinase_cat_dom"/>
</dbReference>
<comment type="caution">
    <text evidence="12">The sequence shown here is derived from an EMBL/GenBank/DDBJ whole genome shotgun (WGS) entry which is preliminary data.</text>
</comment>
<keyword evidence="3 10" id="KW-0812">Transmembrane</keyword>
<evidence type="ECO:0000256" key="4">
    <source>
        <dbReference type="ARBA" id="ARBA00022729"/>
    </source>
</evidence>
<evidence type="ECO:0000256" key="3">
    <source>
        <dbReference type="ARBA" id="ARBA00022692"/>
    </source>
</evidence>
<evidence type="ECO:0000256" key="7">
    <source>
        <dbReference type="ARBA" id="ARBA00023136"/>
    </source>
</evidence>
<dbReference type="FunFam" id="3.80.10.10:FF:000041">
    <property type="entry name" value="LRR receptor-like serine/threonine-protein kinase ERECTA"/>
    <property type="match status" value="1"/>
</dbReference>
<dbReference type="InterPro" id="IPR001611">
    <property type="entry name" value="Leu-rich_rpt"/>
</dbReference>
<proteinExistence type="predicted"/>
<evidence type="ECO:0000256" key="6">
    <source>
        <dbReference type="ARBA" id="ARBA00022989"/>
    </source>
</evidence>
<dbReference type="SMART" id="SM00369">
    <property type="entry name" value="LRR_TYP"/>
    <property type="match status" value="5"/>
</dbReference>
<dbReference type="AlphaFoldDB" id="A0A8J5LLB3"/>
<dbReference type="InterPro" id="IPR050647">
    <property type="entry name" value="Plant_LRR-RLKs"/>
</dbReference>
<evidence type="ECO:0000256" key="10">
    <source>
        <dbReference type="SAM" id="Phobius"/>
    </source>
</evidence>
<dbReference type="Proteomes" id="UP000734854">
    <property type="component" value="Unassembled WGS sequence"/>
</dbReference>
<dbReference type="PANTHER" id="PTHR48056">
    <property type="entry name" value="LRR RECEPTOR-LIKE SERINE/THREONINE-PROTEIN KINASE-RELATED"/>
    <property type="match status" value="1"/>
</dbReference>
<dbReference type="EMBL" id="JACMSC010000005">
    <property type="protein sequence ID" value="KAG6520349.1"/>
    <property type="molecule type" value="Genomic_DNA"/>
</dbReference>
<dbReference type="Pfam" id="PF08263">
    <property type="entry name" value="LRRNT_2"/>
    <property type="match status" value="1"/>
</dbReference>
<dbReference type="PANTHER" id="PTHR48056:SF20">
    <property type="entry name" value="PROTEIN KINASE DOMAIN-CONTAINING PROTEIN"/>
    <property type="match status" value="1"/>
</dbReference>
<dbReference type="InterPro" id="IPR000719">
    <property type="entry name" value="Prot_kinase_dom"/>
</dbReference>
<dbReference type="SUPFAM" id="SSF52047">
    <property type="entry name" value="RNI-like"/>
    <property type="match status" value="1"/>
</dbReference>